<gene>
    <name evidence="1" type="ORF">NF27_FX00080</name>
</gene>
<dbReference type="AlphaFoldDB" id="A0A0C1MRP7"/>
<evidence type="ECO:0000313" key="2">
    <source>
        <dbReference type="Proteomes" id="UP000031258"/>
    </source>
</evidence>
<dbReference type="RefSeq" id="WP_039457726.1">
    <property type="nucleotide sequence ID" value="NZ_JSWE01000146.1"/>
</dbReference>
<dbReference type="InterPro" id="IPR020171">
    <property type="entry name" value="Uncharacterised_RC0039"/>
</dbReference>
<keyword evidence="2" id="KW-1185">Reference proteome</keyword>
<organism evidence="1 2">
    <name type="scientific">Candidatus Jidaibacter acanthamoebae</name>
    <dbReference type="NCBI Taxonomy" id="86105"/>
    <lineage>
        <taxon>Bacteria</taxon>
        <taxon>Pseudomonadati</taxon>
        <taxon>Pseudomonadota</taxon>
        <taxon>Alphaproteobacteria</taxon>
        <taxon>Rickettsiales</taxon>
        <taxon>Candidatus Midichloriaceae</taxon>
        <taxon>Candidatus Jidaibacter</taxon>
    </lineage>
</organism>
<dbReference type="Proteomes" id="UP000031258">
    <property type="component" value="Unassembled WGS sequence"/>
</dbReference>
<proteinExistence type="predicted"/>
<name>A0A0C1MRP7_9RICK</name>
<reference evidence="1 2" key="1">
    <citation type="submission" date="2014-11" db="EMBL/GenBank/DDBJ databases">
        <title>A Rickettsiales Symbiont of Amoebae With Ancient Features.</title>
        <authorList>
            <person name="Schulz F."/>
            <person name="Martijn J."/>
            <person name="Wascher F."/>
            <person name="Kostanjsek R."/>
            <person name="Ettema T.J."/>
            <person name="Horn M."/>
        </authorList>
    </citation>
    <scope>NUCLEOTIDE SEQUENCE [LARGE SCALE GENOMIC DNA]</scope>
    <source>
        <strain evidence="1 2">UWC36</strain>
    </source>
</reference>
<sequence>MSQKPDNPSDDKKTINNMDLESLIKLINIAYDLKKAFSKGTEVGSQEIVVDISLMAMLFEYMVLNLDEKNIDPELIEFLEKILGIKKKRKRKKELVKGEEQQEEDLDLEPEETQEVELSKEEKERRYRLAMYEIYKILNPRQLAGETSLENFVNNVKTRGVEEAMKYEGAEHAKNFNSNELENLESHKFGFVQALEAHGAKGGGRGL</sequence>
<dbReference type="Pfam" id="PF17372">
    <property type="entry name" value="DUF5394"/>
    <property type="match status" value="1"/>
</dbReference>
<comment type="caution">
    <text evidence="1">The sequence shown here is derived from an EMBL/GenBank/DDBJ whole genome shotgun (WGS) entry which is preliminary data.</text>
</comment>
<dbReference type="OrthoDB" id="7160522at2"/>
<dbReference type="EMBL" id="JSWE01000146">
    <property type="protein sequence ID" value="KIE04747.1"/>
    <property type="molecule type" value="Genomic_DNA"/>
</dbReference>
<evidence type="ECO:0000313" key="1">
    <source>
        <dbReference type="EMBL" id="KIE04747.1"/>
    </source>
</evidence>
<accession>A0A0C1MRP7</accession>
<protein>
    <submittedName>
        <fullName evidence="1">Uncharacterized protein</fullName>
    </submittedName>
</protein>